<evidence type="ECO:0000313" key="4">
    <source>
        <dbReference type="EMBL" id="KNZ69744.1"/>
    </source>
</evidence>
<organism evidence="4 5">
    <name type="scientific">Thermincola ferriacetica</name>
    <dbReference type="NCBI Taxonomy" id="281456"/>
    <lineage>
        <taxon>Bacteria</taxon>
        <taxon>Bacillati</taxon>
        <taxon>Bacillota</taxon>
        <taxon>Clostridia</taxon>
        <taxon>Eubacteriales</taxon>
        <taxon>Thermincolaceae</taxon>
        <taxon>Thermincola</taxon>
    </lineage>
</organism>
<keyword evidence="2" id="KW-0408">Iron</keyword>
<feature type="domain" description="NADH-quinone oxidoreductase subunit D" evidence="3">
    <location>
        <begin position="118"/>
        <end position="281"/>
    </location>
</feature>
<feature type="domain" description="NADH-quinone oxidoreductase subunit D" evidence="3">
    <location>
        <begin position="287"/>
        <end position="360"/>
    </location>
</feature>
<dbReference type="Pfam" id="PF00346">
    <property type="entry name" value="Complex1_49kDa"/>
    <property type="match status" value="2"/>
</dbReference>
<dbReference type="PATRIC" id="fig|281456.6.peg.1668"/>
<reference evidence="5" key="1">
    <citation type="submission" date="2015-07" db="EMBL/GenBank/DDBJ databases">
        <title>Complete Genome of Thermincola ferriacetica strain Z-0001T.</title>
        <authorList>
            <person name="Lusk B."/>
            <person name="Badalamenti J.P."/>
            <person name="Parameswaran P."/>
            <person name="Bond D.R."/>
            <person name="Torres C.I."/>
        </authorList>
    </citation>
    <scope>NUCLEOTIDE SEQUENCE [LARGE SCALE GENOMIC DNA]</scope>
    <source>
        <strain evidence="5">Z-0001</strain>
    </source>
</reference>
<dbReference type="PANTHER" id="PTHR43485">
    <property type="entry name" value="HYDROGENASE-4 COMPONENT G"/>
    <property type="match status" value="1"/>
</dbReference>
<evidence type="ECO:0000256" key="2">
    <source>
        <dbReference type="PIRSR" id="PIRSR601501-1"/>
    </source>
</evidence>
<dbReference type="PANTHER" id="PTHR43485:SF1">
    <property type="entry name" value="FORMATE HYDROGENLYASE SUBUNIT 5-RELATED"/>
    <property type="match status" value="1"/>
</dbReference>
<dbReference type="AlphaFoldDB" id="A0A0L6W3S6"/>
<dbReference type="GO" id="GO:0048038">
    <property type="term" value="F:quinone binding"/>
    <property type="evidence" value="ECO:0007669"/>
    <property type="project" value="InterPro"/>
</dbReference>
<feature type="binding site" evidence="2">
    <location>
        <position position="67"/>
    </location>
    <ligand>
        <name>Fe cation</name>
        <dbReference type="ChEBI" id="CHEBI:24875"/>
    </ligand>
</feature>
<dbReference type="Pfam" id="PF00374">
    <property type="entry name" value="NiFeSe_Hases"/>
    <property type="match status" value="1"/>
</dbReference>
<dbReference type="InterPro" id="IPR052197">
    <property type="entry name" value="ComplexI_49kDa-like"/>
</dbReference>
<comment type="cofactor">
    <cofactor evidence="2">
        <name>Fe cation</name>
        <dbReference type="ChEBI" id="CHEBI:24875"/>
    </cofactor>
</comment>
<dbReference type="GO" id="GO:0016151">
    <property type="term" value="F:nickel cation binding"/>
    <property type="evidence" value="ECO:0007669"/>
    <property type="project" value="InterPro"/>
</dbReference>
<dbReference type="EMBL" id="LGTE01000009">
    <property type="protein sequence ID" value="KNZ69744.1"/>
    <property type="molecule type" value="Genomic_DNA"/>
</dbReference>
<feature type="binding site" evidence="2">
    <location>
        <position position="67"/>
    </location>
    <ligand>
        <name>Ni(2+)</name>
        <dbReference type="ChEBI" id="CHEBI:49786"/>
    </ligand>
</feature>
<keyword evidence="2" id="KW-0533">Nickel</keyword>
<evidence type="ECO:0000256" key="1">
    <source>
        <dbReference type="ARBA" id="ARBA00023002"/>
    </source>
</evidence>
<feature type="binding site" evidence="2">
    <location>
        <position position="357"/>
    </location>
    <ligand>
        <name>Fe cation</name>
        <dbReference type="ChEBI" id="CHEBI:24875"/>
    </ligand>
</feature>
<protein>
    <submittedName>
        <fullName evidence="4">NADH dehydrogenase (Quinone)</fullName>
    </submittedName>
</protein>
<accession>A0A0L6W3S6</accession>
<comment type="caution">
    <text evidence="4">The sequence shown here is derived from an EMBL/GenBank/DDBJ whole genome shotgun (WGS) entry which is preliminary data.</text>
</comment>
<keyword evidence="2" id="KW-0479">Metal-binding</keyword>
<feature type="binding site" evidence="2">
    <location>
        <position position="64"/>
    </location>
    <ligand>
        <name>Ni(2+)</name>
        <dbReference type="ChEBI" id="CHEBI:49786"/>
    </ligand>
</feature>
<sequence>MSTYTIPVGPLHVALEEPMYFKIHAEGETVTDIDITAGHVHRGMEYLALKRNIYQNITLTERVCSLCSNNHPFTYCMALERLAGIEVPERAEYLRVIADEIKRIASHLFNTGMLAHIIGFDSLFMHVMELREIVQDTKETIYGNRMDLAANSIGGVRYNLTEEKGKYLLKNLEQLKKPLQEICKIYSTNPLVRLRTEGVGILPKEKAVEYGVVGPVARGSGINYDVRVKNPYAAYNRLKFTVPVETAGDVRARAIVRLREIAESISIIEQCVRDMPEGPTCLDYLPDIPAGEAVAKSEAPRGELLYYVRTANSDLPERIKWRVPTYMNWEALKIMIPGNKLADVPVIIGSIDPCISCTER</sequence>
<keyword evidence="1" id="KW-0560">Oxidoreductase</keyword>
<evidence type="ECO:0000313" key="5">
    <source>
        <dbReference type="Proteomes" id="UP000037175"/>
    </source>
</evidence>
<feature type="binding site" evidence="2">
    <location>
        <position position="354"/>
    </location>
    <ligand>
        <name>Ni(2+)</name>
        <dbReference type="ChEBI" id="CHEBI:49786"/>
    </ligand>
</feature>
<dbReference type="InterPro" id="IPR001135">
    <property type="entry name" value="NADH_Q_OxRdtase_suD"/>
</dbReference>
<dbReference type="RefSeq" id="WP_052217742.1">
    <property type="nucleotide sequence ID" value="NZ_LGTE01000009.1"/>
</dbReference>
<dbReference type="InterPro" id="IPR029014">
    <property type="entry name" value="NiFe-Hase_large"/>
</dbReference>
<comment type="cofactor">
    <cofactor evidence="2">
        <name>Ni(2+)</name>
        <dbReference type="ChEBI" id="CHEBI:49786"/>
    </cofactor>
</comment>
<keyword evidence="5" id="KW-1185">Reference proteome</keyword>
<dbReference type="InterPro" id="IPR001501">
    <property type="entry name" value="Ni-dep_hyd_lsu"/>
</dbReference>
<name>A0A0L6W3S6_9FIRM</name>
<dbReference type="Proteomes" id="UP000037175">
    <property type="component" value="Unassembled WGS sequence"/>
</dbReference>
<dbReference type="SUPFAM" id="SSF56762">
    <property type="entry name" value="HydB/Nqo4-like"/>
    <property type="match status" value="1"/>
</dbReference>
<proteinExistence type="predicted"/>
<gene>
    <name evidence="4" type="ORF">Tfer_1559</name>
</gene>
<feature type="binding site" evidence="2">
    <location>
        <position position="45"/>
    </location>
    <ligand>
        <name>Mg(2+)</name>
        <dbReference type="ChEBI" id="CHEBI:18420"/>
    </ligand>
</feature>
<dbReference type="Gene3D" id="1.10.645.10">
    <property type="entry name" value="Cytochrome-c3 Hydrogenase, chain B"/>
    <property type="match status" value="1"/>
</dbReference>
<dbReference type="GO" id="GO:0016651">
    <property type="term" value="F:oxidoreductase activity, acting on NAD(P)H"/>
    <property type="evidence" value="ECO:0007669"/>
    <property type="project" value="InterPro"/>
</dbReference>
<keyword evidence="2" id="KW-0460">Magnesium</keyword>
<evidence type="ECO:0000259" key="3">
    <source>
        <dbReference type="Pfam" id="PF00346"/>
    </source>
</evidence>
<dbReference type="GO" id="GO:0051287">
    <property type="term" value="F:NAD binding"/>
    <property type="evidence" value="ECO:0007669"/>
    <property type="project" value="InterPro"/>
</dbReference>